<evidence type="ECO:0000313" key="2">
    <source>
        <dbReference type="EMBL" id="MYY65147.1"/>
    </source>
</evidence>
<reference evidence="2 4" key="2">
    <citation type="journal article" date="2020" name="Food Funct.">
        <title>Screening of Lactobacillus salivarius strains from the feces of Chinese populations and the evaluation of their effects against intestinal inflammation in mice.</title>
        <authorList>
            <person name="Zhai Q."/>
            <person name="Shen X."/>
            <person name="Cen S."/>
            <person name="Zhang C."/>
            <person name="Tian F."/>
            <person name="Zhao J."/>
            <person name="Zhang H."/>
            <person name="Xue Y."/>
            <person name="Chen W."/>
        </authorList>
    </citation>
    <scope>NUCLEOTIDE SEQUENCE [LARGE SCALE GENOMIC DNA]</scope>
    <source>
        <strain evidence="2 4">FYNDL5_1.scaf</strain>
    </source>
</reference>
<evidence type="ECO:0000313" key="4">
    <source>
        <dbReference type="Proteomes" id="UP000471678"/>
    </source>
</evidence>
<dbReference type="Proteomes" id="UP000471678">
    <property type="component" value="Unassembled WGS sequence"/>
</dbReference>
<dbReference type="RefSeq" id="WP_081538445.1">
    <property type="nucleotide sequence ID" value="NZ_CP020859.1"/>
</dbReference>
<gene>
    <name evidence="1" type="ORF">B7R82_09620</name>
    <name evidence="2" type="ORF">FYL25_06950</name>
</gene>
<dbReference type="AlphaFoldDB" id="A0A1Y0FA71"/>
<dbReference type="Proteomes" id="UP000195378">
    <property type="component" value="Plasmid unnamed1"/>
</dbReference>
<accession>A0A1Y0FA71</accession>
<evidence type="ECO:0000313" key="1">
    <source>
        <dbReference type="EMBL" id="ARU20231.1"/>
    </source>
</evidence>
<dbReference type="EMBL" id="CP020859">
    <property type="protein sequence ID" value="ARU20231.1"/>
    <property type="molecule type" value="Genomic_DNA"/>
</dbReference>
<name>A0A1Y0FA71_9LACO</name>
<proteinExistence type="predicted"/>
<protein>
    <submittedName>
        <fullName evidence="2">Type II toxin-antitoxin system PemK/MazF family toxin</fullName>
    </submittedName>
</protein>
<reference evidence="1 3" key="1">
    <citation type="submission" date="2017-04" db="EMBL/GenBank/DDBJ databases">
        <title>Complete genome sequence of Lactobacillus salivarius ZLS006, a probiotic strain isolated from healthy piglet.</title>
        <authorList>
            <person name="Zhang D."/>
        </authorList>
    </citation>
    <scope>NUCLEOTIDE SEQUENCE [LARGE SCALE GENOMIC DNA]</scope>
    <source>
        <strain evidence="1 3">ZLS006</strain>
        <plasmid evidence="1 3">unnamed1</plasmid>
    </source>
</reference>
<dbReference type="EMBL" id="VSUB01000008">
    <property type="protein sequence ID" value="MYY65147.1"/>
    <property type="molecule type" value="Genomic_DNA"/>
</dbReference>
<evidence type="ECO:0000313" key="3">
    <source>
        <dbReference type="Proteomes" id="UP000195378"/>
    </source>
</evidence>
<sequence>MIKIKQGDIVTIDFDSSKGSEIRRNIGHLNVAEFLLISQYTEHNFR</sequence>
<organism evidence="1 3">
    <name type="scientific">Ligilactobacillus salivarius</name>
    <dbReference type="NCBI Taxonomy" id="1624"/>
    <lineage>
        <taxon>Bacteria</taxon>
        <taxon>Bacillati</taxon>
        <taxon>Bacillota</taxon>
        <taxon>Bacilli</taxon>
        <taxon>Lactobacillales</taxon>
        <taxon>Lactobacillaceae</taxon>
        <taxon>Ligilactobacillus</taxon>
    </lineage>
</organism>
<geneLocation type="plasmid" evidence="1 3">
    <name>unnamed1</name>
</geneLocation>
<keyword evidence="1" id="KW-0614">Plasmid</keyword>